<organism evidence="2 3">
    <name type="scientific">Purpureocillium lilacinum</name>
    <name type="common">Paecilomyces lilacinus</name>
    <dbReference type="NCBI Taxonomy" id="33203"/>
    <lineage>
        <taxon>Eukaryota</taxon>
        <taxon>Fungi</taxon>
        <taxon>Dikarya</taxon>
        <taxon>Ascomycota</taxon>
        <taxon>Pezizomycotina</taxon>
        <taxon>Sordariomycetes</taxon>
        <taxon>Hypocreomycetidae</taxon>
        <taxon>Hypocreales</taxon>
        <taxon>Ophiocordycipitaceae</taxon>
        <taxon>Purpureocillium</taxon>
    </lineage>
</organism>
<reference evidence="2 3" key="1">
    <citation type="journal article" date="2016" name="Front. Microbiol.">
        <title>Genome and transcriptome sequences reveal the specific parasitism of the nematophagous Purpureocillium lilacinum 36-1.</title>
        <authorList>
            <person name="Xie J."/>
            <person name="Li S."/>
            <person name="Mo C."/>
            <person name="Xiao X."/>
            <person name="Peng D."/>
            <person name="Wang G."/>
            <person name="Xiao Y."/>
        </authorList>
    </citation>
    <scope>NUCLEOTIDE SEQUENCE [LARGE SCALE GENOMIC DNA]</scope>
    <source>
        <strain evidence="2 3">36-1</strain>
    </source>
</reference>
<evidence type="ECO:0000313" key="2">
    <source>
        <dbReference type="EMBL" id="PWI71295.1"/>
    </source>
</evidence>
<comment type="caution">
    <text evidence="2">The sequence shown here is derived from an EMBL/GenBank/DDBJ whole genome shotgun (WGS) entry which is preliminary data.</text>
</comment>
<feature type="compositionally biased region" description="Basic and acidic residues" evidence="1">
    <location>
        <begin position="1"/>
        <end position="10"/>
    </location>
</feature>
<feature type="compositionally biased region" description="Polar residues" evidence="1">
    <location>
        <begin position="58"/>
        <end position="74"/>
    </location>
</feature>
<protein>
    <submittedName>
        <fullName evidence="2">Uncharacterized protein</fullName>
    </submittedName>
</protein>
<feature type="region of interest" description="Disordered" evidence="1">
    <location>
        <begin position="1"/>
        <end position="87"/>
    </location>
</feature>
<name>A0A2U3E9W3_PURLI</name>
<proteinExistence type="predicted"/>
<accession>A0A2U3E9W3</accession>
<dbReference type="Proteomes" id="UP000245956">
    <property type="component" value="Unassembled WGS sequence"/>
</dbReference>
<evidence type="ECO:0000256" key="1">
    <source>
        <dbReference type="SAM" id="MobiDB-lite"/>
    </source>
</evidence>
<sequence>MKTEVRDRLAALEPPAFTSKFRPSPAIAGTGPSWPGRAPPPRRHHPGPAPSCAEVQLPNDSTDGVRANHSQPTRANPPVDVAGTIPC</sequence>
<dbReference type="EMBL" id="LCWV01000007">
    <property type="protein sequence ID" value="PWI71295.1"/>
    <property type="molecule type" value="Genomic_DNA"/>
</dbReference>
<dbReference type="AlphaFoldDB" id="A0A2U3E9W3"/>
<evidence type="ECO:0000313" key="3">
    <source>
        <dbReference type="Proteomes" id="UP000245956"/>
    </source>
</evidence>
<gene>
    <name evidence="2" type="ORF">PCL_11389</name>
</gene>